<accession>A0A251PBS0</accession>
<dbReference type="OrthoDB" id="1744366at2759"/>
<evidence type="ECO:0000313" key="2">
    <source>
        <dbReference type="EMBL" id="ONI09032.1"/>
    </source>
</evidence>
<organism evidence="2 3">
    <name type="scientific">Prunus persica</name>
    <name type="common">Peach</name>
    <name type="synonym">Amygdalus persica</name>
    <dbReference type="NCBI Taxonomy" id="3760"/>
    <lineage>
        <taxon>Eukaryota</taxon>
        <taxon>Viridiplantae</taxon>
        <taxon>Streptophyta</taxon>
        <taxon>Embryophyta</taxon>
        <taxon>Tracheophyta</taxon>
        <taxon>Spermatophyta</taxon>
        <taxon>Magnoliopsida</taxon>
        <taxon>eudicotyledons</taxon>
        <taxon>Gunneridae</taxon>
        <taxon>Pentapetalae</taxon>
        <taxon>rosids</taxon>
        <taxon>fabids</taxon>
        <taxon>Rosales</taxon>
        <taxon>Rosaceae</taxon>
        <taxon>Amygdaloideae</taxon>
        <taxon>Amygdaleae</taxon>
        <taxon>Prunus</taxon>
    </lineage>
</organism>
<gene>
    <name evidence="2" type="ORF">PRUPE_5G213200</name>
</gene>
<dbReference type="EMBL" id="CM007655">
    <property type="protein sequence ID" value="ONI09032.1"/>
    <property type="molecule type" value="Genomic_DNA"/>
</dbReference>
<feature type="compositionally biased region" description="Low complexity" evidence="1">
    <location>
        <begin position="1"/>
        <end position="18"/>
    </location>
</feature>
<dbReference type="STRING" id="3760.A0A251PBS0"/>
<reference evidence="2 3" key="1">
    <citation type="journal article" date="2013" name="Nat. Genet.">
        <title>The high-quality draft genome of peach (Prunus persica) identifies unique patterns of genetic diversity, domestication and genome evolution.</title>
        <authorList>
            <consortium name="International Peach Genome Initiative"/>
            <person name="Verde I."/>
            <person name="Abbott A.G."/>
            <person name="Scalabrin S."/>
            <person name="Jung S."/>
            <person name="Shu S."/>
            <person name="Marroni F."/>
            <person name="Zhebentyayeva T."/>
            <person name="Dettori M.T."/>
            <person name="Grimwood J."/>
            <person name="Cattonaro F."/>
            <person name="Zuccolo A."/>
            <person name="Rossini L."/>
            <person name="Jenkins J."/>
            <person name="Vendramin E."/>
            <person name="Meisel L.A."/>
            <person name="Decroocq V."/>
            <person name="Sosinski B."/>
            <person name="Prochnik S."/>
            <person name="Mitros T."/>
            <person name="Policriti A."/>
            <person name="Cipriani G."/>
            <person name="Dondini L."/>
            <person name="Ficklin S."/>
            <person name="Goodstein D.M."/>
            <person name="Xuan P."/>
            <person name="Del Fabbro C."/>
            <person name="Aramini V."/>
            <person name="Copetti D."/>
            <person name="Gonzalez S."/>
            <person name="Horner D.S."/>
            <person name="Falchi R."/>
            <person name="Lucas S."/>
            <person name="Mica E."/>
            <person name="Maldonado J."/>
            <person name="Lazzari B."/>
            <person name="Bielenberg D."/>
            <person name="Pirona R."/>
            <person name="Miculan M."/>
            <person name="Barakat A."/>
            <person name="Testolin R."/>
            <person name="Stella A."/>
            <person name="Tartarini S."/>
            <person name="Tonutti P."/>
            <person name="Arus P."/>
            <person name="Orellana A."/>
            <person name="Wells C."/>
            <person name="Main D."/>
            <person name="Vizzotto G."/>
            <person name="Silva H."/>
            <person name="Salamini F."/>
            <person name="Schmutz J."/>
            <person name="Morgante M."/>
            <person name="Rokhsar D.S."/>
        </authorList>
    </citation>
    <scope>NUCLEOTIDE SEQUENCE [LARGE SCALE GENOMIC DNA]</scope>
    <source>
        <strain evidence="3">cv. Nemared</strain>
    </source>
</reference>
<name>A0A251PBS0_PRUPE</name>
<dbReference type="Gramene" id="ONI09032">
    <property type="protein sequence ID" value="ONI09032"/>
    <property type="gene ID" value="PRUPE_5G213200"/>
</dbReference>
<keyword evidence="3" id="KW-1185">Reference proteome</keyword>
<feature type="region of interest" description="Disordered" evidence="1">
    <location>
        <begin position="1"/>
        <end position="31"/>
    </location>
</feature>
<dbReference type="Proteomes" id="UP000006882">
    <property type="component" value="Chromosome G5"/>
</dbReference>
<evidence type="ECO:0000313" key="3">
    <source>
        <dbReference type="Proteomes" id="UP000006882"/>
    </source>
</evidence>
<evidence type="ECO:0000256" key="1">
    <source>
        <dbReference type="SAM" id="MobiDB-lite"/>
    </source>
</evidence>
<feature type="compositionally biased region" description="Polar residues" evidence="1">
    <location>
        <begin position="110"/>
        <end position="121"/>
    </location>
</feature>
<protein>
    <submittedName>
        <fullName evidence="2">Uncharacterized protein</fullName>
    </submittedName>
</protein>
<proteinExistence type="predicted"/>
<dbReference type="eggNOG" id="ENOG502QSUB">
    <property type="taxonomic scope" value="Eukaryota"/>
</dbReference>
<feature type="region of interest" description="Disordered" evidence="1">
    <location>
        <begin position="97"/>
        <end position="121"/>
    </location>
</feature>
<sequence>MKKALGLKSPGSGSKKSLGSGGFGSGPGKPKRVMTVGELMRIQMGISDAMDSRVRRACLGFLLLSEFCSMVRKIFIYTVEEVKRLSPKIKLTLNEEVKPGKPDSEAAVNTEDQSSIVGAAY</sequence>
<dbReference type="AlphaFoldDB" id="A0A251PBS0"/>